<sequence>MSTQAQRLDELAGYAEYPGWTHLAQQYHPAGRLSLPGAHLKWYDIRGAEQDATPEVSDEARAFLRAEEAAGRLAFREELGFVLLHRCGERYILIAGVWRDRNELVQVIYLRDDAGFQPYQHEPGLQQATQDVDEFVVTCHESRAWLTYLRSDRDAAAKQAYLDDFAPGGPR</sequence>
<dbReference type="RefSeq" id="WP_271313151.1">
    <property type="nucleotide sequence ID" value="NZ_JAAGKO020000025.1"/>
</dbReference>
<name>A0AA90H4P1_9ACTN</name>
<organism evidence="2">
    <name type="scientific">Streptantibioticus silvisoli</name>
    <dbReference type="NCBI Taxonomy" id="2705255"/>
    <lineage>
        <taxon>Bacteria</taxon>
        <taxon>Bacillati</taxon>
        <taxon>Actinomycetota</taxon>
        <taxon>Actinomycetes</taxon>
        <taxon>Kitasatosporales</taxon>
        <taxon>Streptomycetaceae</taxon>
        <taxon>Streptantibioticus</taxon>
    </lineage>
</organism>
<evidence type="ECO:0000313" key="2">
    <source>
        <dbReference type="EMBL" id="MDI5970913.1"/>
    </source>
</evidence>
<dbReference type="AlphaFoldDB" id="A0AA90H4P1"/>
<evidence type="ECO:0000313" key="3">
    <source>
        <dbReference type="Proteomes" id="UP001156398"/>
    </source>
</evidence>
<keyword evidence="3" id="KW-1185">Reference proteome</keyword>
<gene>
    <name evidence="1" type="ORF">POF43_017925</name>
    <name evidence="2" type="ORF">POF50_016450</name>
</gene>
<dbReference type="EMBL" id="JAAGKO020000025">
    <property type="protein sequence ID" value="MDI5964582.1"/>
    <property type="molecule type" value="Genomic_DNA"/>
</dbReference>
<reference evidence="2 3" key="1">
    <citation type="submission" date="2023-05" db="EMBL/GenBank/DDBJ databases">
        <title>Streptantibioticus silvisoli sp. nov., acidotolerant actinomycetes 1 from pine litter.</title>
        <authorList>
            <person name="Swiecimska M."/>
            <person name="Golinska P."/>
            <person name="Sangal V."/>
            <person name="Wachnowicz B."/>
            <person name="Goodfellow M."/>
        </authorList>
    </citation>
    <scope>NUCLEOTIDE SEQUENCE</scope>
    <source>
        <strain evidence="2">SL13</strain>
        <strain evidence="1 3">SL54</strain>
    </source>
</reference>
<protein>
    <submittedName>
        <fullName evidence="2">Uncharacterized protein</fullName>
    </submittedName>
</protein>
<evidence type="ECO:0000313" key="1">
    <source>
        <dbReference type="EMBL" id="MDI5964582.1"/>
    </source>
</evidence>
<dbReference type="Proteomes" id="UP001156398">
    <property type="component" value="Unassembled WGS sequence"/>
</dbReference>
<proteinExistence type="predicted"/>
<dbReference type="EMBL" id="JABXJJ020000018">
    <property type="protein sequence ID" value="MDI5970913.1"/>
    <property type="molecule type" value="Genomic_DNA"/>
</dbReference>
<accession>A0AA90H4P1</accession>
<comment type="caution">
    <text evidence="2">The sequence shown here is derived from an EMBL/GenBank/DDBJ whole genome shotgun (WGS) entry which is preliminary data.</text>
</comment>